<dbReference type="AlphaFoldDB" id="A0AA37I4C8"/>
<evidence type="ECO:0000313" key="1">
    <source>
        <dbReference type="EMBL" id="GJG28785.1"/>
    </source>
</evidence>
<name>A0AA37I4C8_SEGBR</name>
<protein>
    <submittedName>
        <fullName evidence="1">Uncharacterized protein</fullName>
    </submittedName>
</protein>
<proteinExistence type="predicted"/>
<dbReference type="EMBL" id="BPTR01000001">
    <property type="protein sequence ID" value="GJG28785.1"/>
    <property type="molecule type" value="Genomic_DNA"/>
</dbReference>
<comment type="caution">
    <text evidence="1">The sequence shown here is derived from an EMBL/GenBank/DDBJ whole genome shotgun (WGS) entry which is preliminary data.</text>
</comment>
<reference evidence="1" key="1">
    <citation type="submission" date="2021-08" db="EMBL/GenBank/DDBJ databases">
        <title>Prevotella lacticifex sp. nov., isolated from rumen of cow.</title>
        <authorList>
            <person name="Shinkai T."/>
            <person name="Ikeyama N."/>
            <person name="Kumagai M."/>
            <person name="Ohmori H."/>
            <person name="Sakamoto M."/>
            <person name="Ohkuma M."/>
            <person name="Mitsumori M."/>
        </authorList>
    </citation>
    <scope>NUCLEOTIDE SEQUENCE</scope>
    <source>
        <strain evidence="1">DSM 11371</strain>
    </source>
</reference>
<dbReference type="Proteomes" id="UP000887043">
    <property type="component" value="Unassembled WGS sequence"/>
</dbReference>
<gene>
    <name evidence="1" type="ORF">PRRU23_24850</name>
</gene>
<evidence type="ECO:0000313" key="2">
    <source>
        <dbReference type="Proteomes" id="UP000887043"/>
    </source>
</evidence>
<accession>A0AA37I4C8</accession>
<sequence length="119" mass="14095">MKKNFTLGAGESKYFYLSPIYSHHVDSYTIGKEYYHSSHVNKWLDGFRHKLIVIDAHYNDKEYVHYETTLDDYLLSSLVVKDDITQHLMALVKGIVRNNDQYYPIQKSLDTIARYIEKK</sequence>
<organism evidence="1 2">
    <name type="scientific">Segatella bryantii</name>
    <name type="common">Prevotella bryantii</name>
    <dbReference type="NCBI Taxonomy" id="77095"/>
    <lineage>
        <taxon>Bacteria</taxon>
        <taxon>Pseudomonadati</taxon>
        <taxon>Bacteroidota</taxon>
        <taxon>Bacteroidia</taxon>
        <taxon>Bacteroidales</taxon>
        <taxon>Prevotellaceae</taxon>
        <taxon>Segatella</taxon>
    </lineage>
</organism>